<accession>A0ABS3HK47</accession>
<dbReference type="SMART" id="SM00530">
    <property type="entry name" value="HTH_XRE"/>
    <property type="match status" value="1"/>
</dbReference>
<dbReference type="RefSeq" id="WP_207109424.1">
    <property type="nucleotide sequence ID" value="NZ_JAFLVR010000035.1"/>
</dbReference>
<dbReference type="Gene3D" id="1.10.260.40">
    <property type="entry name" value="lambda repressor-like DNA-binding domains"/>
    <property type="match status" value="1"/>
</dbReference>
<feature type="transmembrane region" description="Helical" evidence="2">
    <location>
        <begin position="178"/>
        <end position="194"/>
    </location>
</feature>
<evidence type="ECO:0000313" key="4">
    <source>
        <dbReference type="EMBL" id="MBO0453668.1"/>
    </source>
</evidence>
<feature type="domain" description="HTH cro/C1-type" evidence="3">
    <location>
        <begin position="7"/>
        <end position="61"/>
    </location>
</feature>
<dbReference type="PANTHER" id="PTHR46558">
    <property type="entry name" value="TRACRIPTIONAL REGULATORY PROTEIN-RELATED-RELATED"/>
    <property type="match status" value="1"/>
</dbReference>
<dbReference type="PROSITE" id="PS50943">
    <property type="entry name" value="HTH_CROC1"/>
    <property type="match status" value="1"/>
</dbReference>
<keyword evidence="5" id="KW-1185">Reference proteome</keyword>
<dbReference type="PANTHER" id="PTHR46558:SF4">
    <property type="entry name" value="DNA-BIDING PHAGE PROTEIN"/>
    <property type="match status" value="1"/>
</dbReference>
<feature type="transmembrane region" description="Helical" evidence="2">
    <location>
        <begin position="155"/>
        <end position="172"/>
    </location>
</feature>
<evidence type="ECO:0000256" key="2">
    <source>
        <dbReference type="SAM" id="Phobius"/>
    </source>
</evidence>
<keyword evidence="2" id="KW-1133">Transmembrane helix</keyword>
<dbReference type="InterPro" id="IPR010982">
    <property type="entry name" value="Lambda_DNA-bd_dom_sf"/>
</dbReference>
<evidence type="ECO:0000256" key="1">
    <source>
        <dbReference type="ARBA" id="ARBA00023125"/>
    </source>
</evidence>
<keyword evidence="2" id="KW-0472">Membrane</keyword>
<keyword evidence="2" id="KW-0812">Transmembrane</keyword>
<reference evidence="4 5" key="1">
    <citation type="submission" date="2021-03" db="EMBL/GenBank/DDBJ databases">
        <title>Enterococcal diversity collection.</title>
        <authorList>
            <person name="Gilmore M.S."/>
            <person name="Schwartzman J."/>
            <person name="Van Tyne D."/>
            <person name="Martin M."/>
            <person name="Earl A.M."/>
            <person name="Manson A.L."/>
            <person name="Straub T."/>
            <person name="Salamzade R."/>
            <person name="Saavedra J."/>
            <person name="Lebreton F."/>
            <person name="Prichula J."/>
            <person name="Schaufler K."/>
            <person name="Gaca A."/>
            <person name="Sgardioli B."/>
            <person name="Wagenaar J."/>
            <person name="Strong T."/>
        </authorList>
    </citation>
    <scope>NUCLEOTIDE SEQUENCE [LARGE SCALE GENOMIC DNA]</scope>
    <source>
        <strain evidence="4 5">MJM16</strain>
    </source>
</reference>
<dbReference type="CDD" id="cd00093">
    <property type="entry name" value="HTH_XRE"/>
    <property type="match status" value="1"/>
</dbReference>
<dbReference type="EMBL" id="JAFLVR010000035">
    <property type="protein sequence ID" value="MBO0453668.1"/>
    <property type="molecule type" value="Genomic_DNA"/>
</dbReference>
<dbReference type="SUPFAM" id="SSF47413">
    <property type="entry name" value="lambda repressor-like DNA-binding domains"/>
    <property type="match status" value="1"/>
</dbReference>
<feature type="transmembrane region" description="Helical" evidence="2">
    <location>
        <begin position="124"/>
        <end position="143"/>
    </location>
</feature>
<dbReference type="InterPro" id="IPR001387">
    <property type="entry name" value="Cro/C1-type_HTH"/>
</dbReference>
<sequence length="197" mass="22405">MDFNEKLKQLRQSKHWTQEELAEKLFISRTAISKWESGRGFPSIESLKAISQVFDVSIDELLSNSELISIAENDKKKQQQKFQRLLLGILDCMTGLLLFLPIFAQTQESRIVFVSMLQLSPETAALKIILSIFIILTTLFGVYEIMFATSDQTSVIKISLILTLFGTLLFIMTRHPYPSTYLLIILAVKGLSALDKR</sequence>
<comment type="caution">
    <text evidence="4">The sequence shown here is derived from an EMBL/GenBank/DDBJ whole genome shotgun (WGS) entry which is preliminary data.</text>
</comment>
<dbReference type="Proteomes" id="UP000664495">
    <property type="component" value="Unassembled WGS sequence"/>
</dbReference>
<gene>
    <name evidence="4" type="ORF">JZO85_15505</name>
</gene>
<dbReference type="Pfam" id="PF01381">
    <property type="entry name" value="HTH_3"/>
    <property type="match status" value="1"/>
</dbReference>
<evidence type="ECO:0000313" key="5">
    <source>
        <dbReference type="Proteomes" id="UP000664495"/>
    </source>
</evidence>
<organism evidence="4 5">
    <name type="scientific">Candidatus Enterococcus murrayae</name>
    <dbReference type="NCBI Taxonomy" id="2815321"/>
    <lineage>
        <taxon>Bacteria</taxon>
        <taxon>Bacillati</taxon>
        <taxon>Bacillota</taxon>
        <taxon>Bacilli</taxon>
        <taxon>Lactobacillales</taxon>
        <taxon>Enterococcaceae</taxon>
        <taxon>Enterococcus</taxon>
    </lineage>
</organism>
<evidence type="ECO:0000259" key="3">
    <source>
        <dbReference type="PROSITE" id="PS50943"/>
    </source>
</evidence>
<keyword evidence="1" id="KW-0238">DNA-binding</keyword>
<feature type="transmembrane region" description="Helical" evidence="2">
    <location>
        <begin position="85"/>
        <end position="104"/>
    </location>
</feature>
<proteinExistence type="predicted"/>
<protein>
    <submittedName>
        <fullName evidence="4">Helix-turn-helix transcriptional regulator</fullName>
    </submittedName>
</protein>
<name>A0ABS3HK47_9ENTE</name>